<keyword evidence="2" id="KW-1185">Reference proteome</keyword>
<gene>
    <name evidence="1" type="ORF">CMQ_539</name>
</gene>
<dbReference type="EMBL" id="GL629765">
    <property type="protein sequence ID" value="EFX03611.1"/>
    <property type="molecule type" value="Genomic_DNA"/>
</dbReference>
<organism evidence="2">
    <name type="scientific">Grosmannia clavigera (strain kw1407 / UAMH 11150)</name>
    <name type="common">Blue stain fungus</name>
    <name type="synonym">Graphiocladiella clavigera</name>
    <dbReference type="NCBI Taxonomy" id="655863"/>
    <lineage>
        <taxon>Eukaryota</taxon>
        <taxon>Fungi</taxon>
        <taxon>Dikarya</taxon>
        <taxon>Ascomycota</taxon>
        <taxon>Pezizomycotina</taxon>
        <taxon>Sordariomycetes</taxon>
        <taxon>Sordariomycetidae</taxon>
        <taxon>Ophiostomatales</taxon>
        <taxon>Ophiostomataceae</taxon>
        <taxon>Leptographium</taxon>
    </lineage>
</organism>
<protein>
    <submittedName>
        <fullName evidence="1">Uncharacterized protein</fullName>
    </submittedName>
</protein>
<dbReference type="RefSeq" id="XP_014173093.1">
    <property type="nucleotide sequence ID" value="XM_014317618.1"/>
</dbReference>
<accession>F0XEA8</accession>
<dbReference type="HOGENOM" id="CLU_2158692_0_0_1"/>
<dbReference type="AlphaFoldDB" id="F0XEA8"/>
<reference evidence="1 2" key="1">
    <citation type="journal article" date="2011" name="Proc. Natl. Acad. Sci. U.S.A.">
        <title>Genome and transcriptome analyses of the mountain pine beetle-fungal symbiont Grosmannia clavigera, a lodgepole pine pathogen.</title>
        <authorList>
            <person name="DiGuistini S."/>
            <person name="Wang Y."/>
            <person name="Liao N.Y."/>
            <person name="Taylor G."/>
            <person name="Tanguay P."/>
            <person name="Feau N."/>
            <person name="Henrissat B."/>
            <person name="Chan S.K."/>
            <person name="Hesse-Orce U."/>
            <person name="Alamouti S.M."/>
            <person name="Tsui C.K.M."/>
            <person name="Docking R.T."/>
            <person name="Levasseur A."/>
            <person name="Haridas S."/>
            <person name="Robertson G."/>
            <person name="Birol I."/>
            <person name="Holt R.A."/>
            <person name="Marra M.A."/>
            <person name="Hamelin R.C."/>
            <person name="Hirst M."/>
            <person name="Jones S.J.M."/>
            <person name="Bohlmann J."/>
            <person name="Breuil C."/>
        </authorList>
    </citation>
    <scope>NUCLEOTIDE SEQUENCE [LARGE SCALE GENOMIC DNA]</scope>
    <source>
        <strain evidence="2">kw1407 / UAMH 11150</strain>
    </source>
</reference>
<dbReference type="Proteomes" id="UP000007796">
    <property type="component" value="Unassembled WGS sequence"/>
</dbReference>
<evidence type="ECO:0000313" key="2">
    <source>
        <dbReference type="Proteomes" id="UP000007796"/>
    </source>
</evidence>
<proteinExistence type="predicted"/>
<dbReference type="InParanoid" id="F0XEA8"/>
<name>F0XEA8_GROCL</name>
<evidence type="ECO:0000313" key="1">
    <source>
        <dbReference type="EMBL" id="EFX03611.1"/>
    </source>
</evidence>
<sequence length="111" mass="12572">MTGLMGDILECVAKEYREWRNGGQQPKWFPAKRSLQKVSELEGNGDLVKAFEEFQDGQKKWKNHPSVIEAFVSGRATRLFLALVYSNTLPLIDQFCTHGIGDKLFASLNPK</sequence>
<dbReference type="GeneID" id="25978706"/>